<feature type="region of interest" description="Disordered" evidence="1">
    <location>
        <begin position="294"/>
        <end position="320"/>
    </location>
</feature>
<evidence type="ECO:0000313" key="3">
    <source>
        <dbReference type="Proteomes" id="UP000784294"/>
    </source>
</evidence>
<feature type="compositionally biased region" description="Basic and acidic residues" evidence="1">
    <location>
        <begin position="299"/>
        <end position="318"/>
    </location>
</feature>
<evidence type="ECO:0000313" key="2">
    <source>
        <dbReference type="EMBL" id="VEL40953.1"/>
    </source>
</evidence>
<comment type="caution">
    <text evidence="2">The sequence shown here is derived from an EMBL/GenBank/DDBJ whole genome shotgun (WGS) entry which is preliminary data.</text>
</comment>
<reference evidence="2" key="1">
    <citation type="submission" date="2018-11" db="EMBL/GenBank/DDBJ databases">
        <authorList>
            <consortium name="Pathogen Informatics"/>
        </authorList>
    </citation>
    <scope>NUCLEOTIDE SEQUENCE</scope>
</reference>
<accession>A0A448XNI7</accession>
<gene>
    <name evidence="2" type="ORF">PXEA_LOCUS34393</name>
</gene>
<organism evidence="2 3">
    <name type="scientific">Protopolystoma xenopodis</name>
    <dbReference type="NCBI Taxonomy" id="117903"/>
    <lineage>
        <taxon>Eukaryota</taxon>
        <taxon>Metazoa</taxon>
        <taxon>Spiralia</taxon>
        <taxon>Lophotrochozoa</taxon>
        <taxon>Platyhelminthes</taxon>
        <taxon>Monogenea</taxon>
        <taxon>Polyopisthocotylea</taxon>
        <taxon>Polystomatidea</taxon>
        <taxon>Polystomatidae</taxon>
        <taxon>Protopolystoma</taxon>
    </lineage>
</organism>
<evidence type="ECO:0000256" key="1">
    <source>
        <dbReference type="SAM" id="MobiDB-lite"/>
    </source>
</evidence>
<protein>
    <submittedName>
        <fullName evidence="2">Uncharacterized protein</fullName>
    </submittedName>
</protein>
<keyword evidence="3" id="KW-1185">Reference proteome</keyword>
<sequence>MREVEARPFNDQKVHLNKSGIHQRSHKVTKDAKFVEAEIALLKCIHPISCDKEGVDAPFSVSNSTRSEQIEAAKVIFDLASQAQKRTLSRLQAPSCVGLRDNVDDLIAYHTASKSVCEAPWPGLRANQMAAILTNPSWACRALPVEGATPRRLVSRRRGQQRHDSLTFVKTASLTRPEATTCRVLVSVCVCVCWRHVQAGIASHWHRTVGIRLSGAAAIKWPTSLVAGSWEDCSCCRVVDGVGGVDAVDAVGGVDAEEVDGVIVSVPVCAAWRRRVASAHLVVSSSAVSSACRPATRVEPGRKQARPHESAGRRRGDRIGAPTSLLAQAGLAVEDGTEIVLPGTEPRGE</sequence>
<proteinExistence type="predicted"/>
<dbReference type="EMBL" id="CAAALY010267181">
    <property type="protein sequence ID" value="VEL40953.1"/>
    <property type="molecule type" value="Genomic_DNA"/>
</dbReference>
<name>A0A448XNI7_9PLAT</name>
<dbReference type="AlphaFoldDB" id="A0A448XNI7"/>
<dbReference type="Proteomes" id="UP000784294">
    <property type="component" value="Unassembled WGS sequence"/>
</dbReference>